<dbReference type="AlphaFoldDB" id="A0A6J4MZ09"/>
<feature type="signal peptide" evidence="1">
    <location>
        <begin position="1"/>
        <end position="25"/>
    </location>
</feature>
<reference evidence="2" key="1">
    <citation type="submission" date="2020-02" db="EMBL/GenBank/DDBJ databases">
        <authorList>
            <person name="Meier V. D."/>
        </authorList>
    </citation>
    <scope>NUCLEOTIDE SEQUENCE</scope>
    <source>
        <strain evidence="2">AVDCRST_MAG93</strain>
    </source>
</reference>
<name>A0A6J4MZ09_9CHLR</name>
<keyword evidence="1" id="KW-0732">Signal</keyword>
<proteinExistence type="predicted"/>
<accession>A0A6J4MZ09</accession>
<evidence type="ECO:0000313" key="2">
    <source>
        <dbReference type="EMBL" id="CAA9368260.1"/>
    </source>
</evidence>
<sequence>MKKVLLTLILMILGMAFAQSSLTFAFDDQDFAYSGSEEGYLSLTLEGGELVVHLSDEPTGTMLRLDEITASEDMDVDGDGQVTYDEAVSRSGPQKRLTLAKLAHCDVSRTRAEIAHENARLSSVVEAYSAALAALEFQPETNVVRGTAGDYTFARGDQRMGVSFSHGIDDGHSVVKVMLTAL</sequence>
<organism evidence="2">
    <name type="scientific">uncultured Chloroflexia bacterium</name>
    <dbReference type="NCBI Taxonomy" id="1672391"/>
    <lineage>
        <taxon>Bacteria</taxon>
        <taxon>Bacillati</taxon>
        <taxon>Chloroflexota</taxon>
        <taxon>Chloroflexia</taxon>
        <taxon>environmental samples</taxon>
    </lineage>
</organism>
<dbReference type="EMBL" id="CADCTR010002754">
    <property type="protein sequence ID" value="CAA9368260.1"/>
    <property type="molecule type" value="Genomic_DNA"/>
</dbReference>
<evidence type="ECO:0000256" key="1">
    <source>
        <dbReference type="SAM" id="SignalP"/>
    </source>
</evidence>
<protein>
    <submittedName>
        <fullName evidence="2">Chaperone protein DnaK</fullName>
    </submittedName>
</protein>
<gene>
    <name evidence="2" type="ORF">AVDCRST_MAG93-8170</name>
</gene>
<feature type="chain" id="PRO_5026903823" evidence="1">
    <location>
        <begin position="26"/>
        <end position="182"/>
    </location>
</feature>